<dbReference type="AlphaFoldDB" id="A0A0E9U1E1"/>
<accession>A0A0E9U1E1</accession>
<reference evidence="1" key="2">
    <citation type="journal article" date="2015" name="Fish Shellfish Immunol.">
        <title>Early steps in the European eel (Anguilla anguilla)-Vibrio vulnificus interaction in the gills: Role of the RtxA13 toxin.</title>
        <authorList>
            <person name="Callol A."/>
            <person name="Pajuelo D."/>
            <person name="Ebbesson L."/>
            <person name="Teles M."/>
            <person name="MacKenzie S."/>
            <person name="Amaro C."/>
        </authorList>
    </citation>
    <scope>NUCLEOTIDE SEQUENCE</scope>
</reference>
<evidence type="ECO:0000313" key="1">
    <source>
        <dbReference type="EMBL" id="JAH59000.1"/>
    </source>
</evidence>
<organism evidence="1">
    <name type="scientific">Anguilla anguilla</name>
    <name type="common">European freshwater eel</name>
    <name type="synonym">Muraena anguilla</name>
    <dbReference type="NCBI Taxonomy" id="7936"/>
    <lineage>
        <taxon>Eukaryota</taxon>
        <taxon>Metazoa</taxon>
        <taxon>Chordata</taxon>
        <taxon>Craniata</taxon>
        <taxon>Vertebrata</taxon>
        <taxon>Euteleostomi</taxon>
        <taxon>Actinopterygii</taxon>
        <taxon>Neopterygii</taxon>
        <taxon>Teleostei</taxon>
        <taxon>Anguilliformes</taxon>
        <taxon>Anguillidae</taxon>
        <taxon>Anguilla</taxon>
    </lineage>
</organism>
<dbReference type="EMBL" id="GBXM01049577">
    <property type="protein sequence ID" value="JAH59000.1"/>
    <property type="molecule type" value="Transcribed_RNA"/>
</dbReference>
<reference evidence="1" key="1">
    <citation type="submission" date="2014-11" db="EMBL/GenBank/DDBJ databases">
        <authorList>
            <person name="Amaro Gonzalez C."/>
        </authorList>
    </citation>
    <scope>NUCLEOTIDE SEQUENCE</scope>
</reference>
<name>A0A0E9U1E1_ANGAN</name>
<sequence length="65" mass="7604">MPMFGWYLSLQPFNFTVHYRTGSSNHVVDCLFRIPEGESSSNQDQEDTCLFPECNMRQLERGEEV</sequence>
<protein>
    <submittedName>
        <fullName evidence="1">Uncharacterized protein</fullName>
    </submittedName>
</protein>
<proteinExistence type="predicted"/>